<dbReference type="Proteomes" id="UP000032874">
    <property type="component" value="Unassembled WGS sequence"/>
</dbReference>
<dbReference type="EMBL" id="JQHM01000002">
    <property type="protein sequence ID" value="KFX06078.1"/>
    <property type="molecule type" value="Genomic_DNA"/>
</dbReference>
<organism evidence="1 2">
    <name type="scientific">Pectobacterium betavasculorum</name>
    <dbReference type="NCBI Taxonomy" id="55207"/>
    <lineage>
        <taxon>Bacteria</taxon>
        <taxon>Pseudomonadati</taxon>
        <taxon>Pseudomonadota</taxon>
        <taxon>Gammaproteobacteria</taxon>
        <taxon>Enterobacterales</taxon>
        <taxon>Pectobacteriaceae</taxon>
        <taxon>Pectobacterium</taxon>
    </lineage>
</organism>
<dbReference type="eggNOG" id="ENOG503046G">
    <property type="taxonomic scope" value="Bacteria"/>
</dbReference>
<dbReference type="STRING" id="55207.KP22_09495"/>
<evidence type="ECO:0000313" key="2">
    <source>
        <dbReference type="Proteomes" id="UP000032874"/>
    </source>
</evidence>
<proteinExistence type="predicted"/>
<protein>
    <submittedName>
        <fullName evidence="1">Uncharacterized protein</fullName>
    </submittedName>
</protein>
<comment type="caution">
    <text evidence="1">The sequence shown here is derived from an EMBL/GenBank/DDBJ whole genome shotgun (WGS) entry which is preliminary data.</text>
</comment>
<sequence length="199" mass="22620">MLGLEAMAIVNQGPDKIENVFNNVSQPIERSISDFDRSHGNSISKKQASDALKVIYRVMAPVERSCEKYKEFIDILSNGTDENIAALDIQRSDIDKLNDQVNQIDNGITRLLYTFFVAENNKAWLPHLTTLMTMKNHAINTFIEYKKLTMALATLGTQFLPLEYEEAEEFSDEELAAFKKSVEDSHKRLGMEPPTWKTA</sequence>
<dbReference type="RefSeq" id="WP_039323910.1">
    <property type="nucleotide sequence ID" value="NZ_JQHM01000002.1"/>
</dbReference>
<evidence type="ECO:0000313" key="1">
    <source>
        <dbReference type="EMBL" id="KFX06078.1"/>
    </source>
</evidence>
<accession>A0A093UCT9</accession>
<reference evidence="1 2" key="1">
    <citation type="submission" date="2014-08" db="EMBL/GenBank/DDBJ databases">
        <title>Genome sequences of NCPPB Pectobacterium isolates.</title>
        <authorList>
            <person name="Glover R.H."/>
            <person name="Sapp M."/>
            <person name="Elphinstone J."/>
        </authorList>
    </citation>
    <scope>NUCLEOTIDE SEQUENCE [LARGE SCALE GENOMIC DNA]</scope>
    <source>
        <strain evidence="1 2">NCPPB 2795</strain>
    </source>
</reference>
<dbReference type="AlphaFoldDB" id="A0A093UCT9"/>
<gene>
    <name evidence="1" type="ORF">KP22_09495</name>
</gene>
<name>A0A093UCT9_9GAMM</name>